<protein>
    <submittedName>
        <fullName evidence="1">Uncharacterized protein</fullName>
    </submittedName>
</protein>
<evidence type="ECO:0000313" key="1">
    <source>
        <dbReference type="EMBL" id="KAH8019046.1"/>
    </source>
</evidence>
<dbReference type="Proteomes" id="UP000821866">
    <property type="component" value="Chromosome 8"/>
</dbReference>
<reference evidence="1" key="1">
    <citation type="journal article" date="2020" name="Cell">
        <title>Large-Scale Comparative Analyses of Tick Genomes Elucidate Their Genetic Diversity and Vector Capacities.</title>
        <authorList>
            <consortium name="Tick Genome and Microbiome Consortium (TIGMIC)"/>
            <person name="Jia N."/>
            <person name="Wang J."/>
            <person name="Shi W."/>
            <person name="Du L."/>
            <person name="Sun Y."/>
            <person name="Zhan W."/>
            <person name="Jiang J.F."/>
            <person name="Wang Q."/>
            <person name="Zhang B."/>
            <person name="Ji P."/>
            <person name="Bell-Sakyi L."/>
            <person name="Cui X.M."/>
            <person name="Yuan T.T."/>
            <person name="Jiang B.G."/>
            <person name="Yang W.F."/>
            <person name="Lam T.T."/>
            <person name="Chang Q.C."/>
            <person name="Ding S.J."/>
            <person name="Wang X.J."/>
            <person name="Zhu J.G."/>
            <person name="Ruan X.D."/>
            <person name="Zhao L."/>
            <person name="Wei J.T."/>
            <person name="Ye R.Z."/>
            <person name="Que T.C."/>
            <person name="Du C.H."/>
            <person name="Zhou Y.H."/>
            <person name="Cheng J.X."/>
            <person name="Dai P.F."/>
            <person name="Guo W.B."/>
            <person name="Han X.H."/>
            <person name="Huang E.J."/>
            <person name="Li L.F."/>
            <person name="Wei W."/>
            <person name="Gao Y.C."/>
            <person name="Liu J.Z."/>
            <person name="Shao H.Z."/>
            <person name="Wang X."/>
            <person name="Wang C.C."/>
            <person name="Yang T.C."/>
            <person name="Huo Q.B."/>
            <person name="Li W."/>
            <person name="Chen H.Y."/>
            <person name="Chen S.E."/>
            <person name="Zhou L.G."/>
            <person name="Ni X.B."/>
            <person name="Tian J.H."/>
            <person name="Sheng Y."/>
            <person name="Liu T."/>
            <person name="Pan Y.S."/>
            <person name="Xia L.Y."/>
            <person name="Li J."/>
            <person name="Zhao F."/>
            <person name="Cao W.C."/>
        </authorList>
    </citation>
    <scope>NUCLEOTIDE SEQUENCE</scope>
    <source>
        <strain evidence="1">Rmic-2018</strain>
    </source>
</reference>
<dbReference type="EMBL" id="JABSTU010000010">
    <property type="protein sequence ID" value="KAH8019046.1"/>
    <property type="molecule type" value="Genomic_DNA"/>
</dbReference>
<accession>A0A9J6DB30</accession>
<dbReference type="AlphaFoldDB" id="A0A9J6DB30"/>
<reference evidence="1" key="2">
    <citation type="submission" date="2021-09" db="EMBL/GenBank/DDBJ databases">
        <authorList>
            <person name="Jia N."/>
            <person name="Wang J."/>
            <person name="Shi W."/>
            <person name="Du L."/>
            <person name="Sun Y."/>
            <person name="Zhan W."/>
            <person name="Jiang J."/>
            <person name="Wang Q."/>
            <person name="Zhang B."/>
            <person name="Ji P."/>
            <person name="Sakyi L.B."/>
            <person name="Cui X."/>
            <person name="Yuan T."/>
            <person name="Jiang B."/>
            <person name="Yang W."/>
            <person name="Lam T.T.-Y."/>
            <person name="Chang Q."/>
            <person name="Ding S."/>
            <person name="Wang X."/>
            <person name="Zhu J."/>
            <person name="Ruan X."/>
            <person name="Zhao L."/>
            <person name="Wei J."/>
            <person name="Que T."/>
            <person name="Du C."/>
            <person name="Cheng J."/>
            <person name="Dai P."/>
            <person name="Han X."/>
            <person name="Huang E."/>
            <person name="Gao Y."/>
            <person name="Liu J."/>
            <person name="Shao H."/>
            <person name="Ye R."/>
            <person name="Li L."/>
            <person name="Wei W."/>
            <person name="Wang X."/>
            <person name="Wang C."/>
            <person name="Huo Q."/>
            <person name="Li W."/>
            <person name="Guo W."/>
            <person name="Chen H."/>
            <person name="Chen S."/>
            <person name="Zhou L."/>
            <person name="Zhou L."/>
            <person name="Ni X."/>
            <person name="Tian J."/>
            <person name="Zhou Y."/>
            <person name="Sheng Y."/>
            <person name="Liu T."/>
            <person name="Pan Y."/>
            <person name="Xia L."/>
            <person name="Li J."/>
            <person name="Zhao F."/>
            <person name="Cao W."/>
        </authorList>
    </citation>
    <scope>NUCLEOTIDE SEQUENCE</scope>
    <source>
        <strain evidence="1">Rmic-2018</strain>
        <tissue evidence="1">Larvae</tissue>
    </source>
</reference>
<name>A0A9J6DB30_RHIMP</name>
<evidence type="ECO:0000313" key="2">
    <source>
        <dbReference type="Proteomes" id="UP000821866"/>
    </source>
</evidence>
<gene>
    <name evidence="1" type="ORF">HPB51_016292</name>
</gene>
<sequence>MLADAWKAVSAGTISNCFQQAGLTLSSEPDSAAEEPDNETEELDLPLCATSSSADVTNDLLGCGKPISDTVTFEDFGNVDSAVSSCAELNDDDIIEQVLQPPNRDSKFDDGDVTMCSGGVPCRPVSSSRCSFAIVQRAYHTGRDTGGLGCT</sequence>
<proteinExistence type="predicted"/>
<keyword evidence="2" id="KW-1185">Reference proteome</keyword>
<comment type="caution">
    <text evidence="1">The sequence shown here is derived from an EMBL/GenBank/DDBJ whole genome shotgun (WGS) entry which is preliminary data.</text>
</comment>
<organism evidence="1 2">
    <name type="scientific">Rhipicephalus microplus</name>
    <name type="common">Cattle tick</name>
    <name type="synonym">Boophilus microplus</name>
    <dbReference type="NCBI Taxonomy" id="6941"/>
    <lineage>
        <taxon>Eukaryota</taxon>
        <taxon>Metazoa</taxon>
        <taxon>Ecdysozoa</taxon>
        <taxon>Arthropoda</taxon>
        <taxon>Chelicerata</taxon>
        <taxon>Arachnida</taxon>
        <taxon>Acari</taxon>
        <taxon>Parasitiformes</taxon>
        <taxon>Ixodida</taxon>
        <taxon>Ixodoidea</taxon>
        <taxon>Ixodidae</taxon>
        <taxon>Rhipicephalinae</taxon>
        <taxon>Rhipicephalus</taxon>
        <taxon>Boophilus</taxon>
    </lineage>
</organism>